<gene>
    <name evidence="9" type="ORF">ACFOUO_16245</name>
</gene>
<evidence type="ECO:0000313" key="9">
    <source>
        <dbReference type="EMBL" id="MFC4078349.1"/>
    </source>
</evidence>
<keyword evidence="10" id="KW-1185">Reference proteome</keyword>
<keyword evidence="4" id="KW-0309">Germination</keyword>
<dbReference type="RefSeq" id="WP_380706158.1">
    <property type="nucleotide sequence ID" value="NZ_JBHSAP010000018.1"/>
</dbReference>
<dbReference type="NCBIfam" id="TIGR00912">
    <property type="entry name" value="2A0309"/>
    <property type="match status" value="1"/>
</dbReference>
<accession>A0ABV8JIE0</accession>
<evidence type="ECO:0000256" key="1">
    <source>
        <dbReference type="ARBA" id="ARBA00004141"/>
    </source>
</evidence>
<feature type="transmembrane region" description="Helical" evidence="8">
    <location>
        <begin position="42"/>
        <end position="63"/>
    </location>
</feature>
<dbReference type="InterPro" id="IPR004761">
    <property type="entry name" value="Spore_GerAB"/>
</dbReference>
<comment type="caution">
    <text evidence="9">The sequence shown here is derived from an EMBL/GenBank/DDBJ whole genome shotgun (WGS) entry which is preliminary data.</text>
</comment>
<feature type="transmembrane region" description="Helical" evidence="8">
    <location>
        <begin position="12"/>
        <end position="30"/>
    </location>
</feature>
<dbReference type="PANTHER" id="PTHR34975">
    <property type="entry name" value="SPORE GERMINATION PROTEIN A2"/>
    <property type="match status" value="1"/>
</dbReference>
<evidence type="ECO:0000256" key="8">
    <source>
        <dbReference type="SAM" id="Phobius"/>
    </source>
</evidence>
<keyword evidence="3" id="KW-0813">Transport</keyword>
<feature type="transmembrane region" description="Helical" evidence="8">
    <location>
        <begin position="280"/>
        <end position="300"/>
    </location>
</feature>
<feature type="transmembrane region" description="Helical" evidence="8">
    <location>
        <begin position="191"/>
        <end position="208"/>
    </location>
</feature>
<reference evidence="10" key="1">
    <citation type="journal article" date="2019" name="Int. J. Syst. Evol. Microbiol.">
        <title>The Global Catalogue of Microorganisms (GCM) 10K type strain sequencing project: providing services to taxonomists for standard genome sequencing and annotation.</title>
        <authorList>
            <consortium name="The Broad Institute Genomics Platform"/>
            <consortium name="The Broad Institute Genome Sequencing Center for Infectious Disease"/>
            <person name="Wu L."/>
            <person name="Ma J."/>
        </authorList>
    </citation>
    <scope>NUCLEOTIDE SEQUENCE [LARGE SCALE GENOMIC DNA]</scope>
    <source>
        <strain evidence="10">IBRC-M 10813</strain>
    </source>
</reference>
<evidence type="ECO:0000256" key="3">
    <source>
        <dbReference type="ARBA" id="ARBA00022448"/>
    </source>
</evidence>
<keyword evidence="7 8" id="KW-0472">Membrane</keyword>
<keyword evidence="6 8" id="KW-1133">Transmembrane helix</keyword>
<protein>
    <submittedName>
        <fullName evidence="9">GerAB/ArcD/ProY family transporter</fullName>
    </submittedName>
</protein>
<feature type="transmembrane region" description="Helical" evidence="8">
    <location>
        <begin position="307"/>
        <end position="326"/>
    </location>
</feature>
<feature type="transmembrane region" description="Helical" evidence="8">
    <location>
        <begin position="118"/>
        <end position="135"/>
    </location>
</feature>
<dbReference type="EMBL" id="JBHSAP010000018">
    <property type="protein sequence ID" value="MFC4078349.1"/>
    <property type="molecule type" value="Genomic_DNA"/>
</dbReference>
<dbReference type="PANTHER" id="PTHR34975:SF2">
    <property type="entry name" value="SPORE GERMINATION PROTEIN A2"/>
    <property type="match status" value="1"/>
</dbReference>
<evidence type="ECO:0000256" key="4">
    <source>
        <dbReference type="ARBA" id="ARBA00022544"/>
    </source>
</evidence>
<name>A0ABV8JIE0_9BACL</name>
<evidence type="ECO:0000256" key="7">
    <source>
        <dbReference type="ARBA" id="ARBA00023136"/>
    </source>
</evidence>
<dbReference type="Gene3D" id="1.20.1740.10">
    <property type="entry name" value="Amino acid/polyamine transporter I"/>
    <property type="match status" value="1"/>
</dbReference>
<evidence type="ECO:0000256" key="5">
    <source>
        <dbReference type="ARBA" id="ARBA00022692"/>
    </source>
</evidence>
<organism evidence="9 10">
    <name type="scientific">Salinithrix halophila</name>
    <dbReference type="NCBI Taxonomy" id="1485204"/>
    <lineage>
        <taxon>Bacteria</taxon>
        <taxon>Bacillati</taxon>
        <taxon>Bacillota</taxon>
        <taxon>Bacilli</taxon>
        <taxon>Bacillales</taxon>
        <taxon>Thermoactinomycetaceae</taxon>
        <taxon>Salinithrix</taxon>
    </lineage>
</organism>
<dbReference type="Proteomes" id="UP001595843">
    <property type="component" value="Unassembled WGS sequence"/>
</dbReference>
<evidence type="ECO:0000256" key="6">
    <source>
        <dbReference type="ARBA" id="ARBA00022989"/>
    </source>
</evidence>
<comment type="similarity">
    <text evidence="2">Belongs to the amino acid-polyamine-organocation (APC) superfamily. Spore germination protein (SGP) (TC 2.A.3.9) family.</text>
</comment>
<proteinExistence type="inferred from homology"/>
<feature type="transmembrane region" description="Helical" evidence="8">
    <location>
        <begin position="220"/>
        <end position="242"/>
    </location>
</feature>
<evidence type="ECO:0000313" key="10">
    <source>
        <dbReference type="Proteomes" id="UP001595843"/>
    </source>
</evidence>
<sequence length="365" mass="40162">MISEKSRITQGQLAFFILQTQIGTGILSLAHDVQFVAKGGGWISVLIAGIAAQLLILVMWLLMRRFPSSTIYDALPRIIGRFPGKAVAFIYVVYFLVVGGAVLVRAAGIINKWMLTETPRWVLVVLVVTAAAYLVRESLRTIARFYLLVSLLVPLFFLLIAYGYPKVDYFTYFLPIQEAGWGNIAKGAKQAVTAMYGFEMLLVIYPFVEGKSGGKWKAVSLAVGLVTLFYTFVTLSCLIYFAPEELAVTPEPVLFMLKTFQIQVVDRADLIFLSLWFPNVAASIFSYIYAGANGLGYLFHKGNHKKAVLYAAVICGIVALLPQTPAEVDTLSKGIDQATYVFVGGLPVLLWLLAIFRKKKGGGEA</sequence>
<comment type="subcellular location">
    <subcellularLocation>
        <location evidence="1">Membrane</location>
        <topology evidence="1">Multi-pass membrane protein</topology>
    </subcellularLocation>
</comment>
<feature type="transmembrane region" description="Helical" evidence="8">
    <location>
        <begin position="142"/>
        <end position="164"/>
    </location>
</feature>
<dbReference type="Pfam" id="PF03845">
    <property type="entry name" value="Spore_permease"/>
    <property type="match status" value="1"/>
</dbReference>
<feature type="transmembrane region" description="Helical" evidence="8">
    <location>
        <begin position="338"/>
        <end position="356"/>
    </location>
</feature>
<keyword evidence="5 8" id="KW-0812">Transmembrane</keyword>
<feature type="transmembrane region" description="Helical" evidence="8">
    <location>
        <begin position="84"/>
        <end position="106"/>
    </location>
</feature>
<evidence type="ECO:0000256" key="2">
    <source>
        <dbReference type="ARBA" id="ARBA00007998"/>
    </source>
</evidence>